<feature type="transmembrane region" description="Helical" evidence="1">
    <location>
        <begin position="70"/>
        <end position="94"/>
    </location>
</feature>
<dbReference type="Proteomes" id="UP000051260">
    <property type="component" value="Unassembled WGS sequence"/>
</dbReference>
<feature type="transmembrane region" description="Helical" evidence="1">
    <location>
        <begin position="254"/>
        <end position="271"/>
    </location>
</feature>
<keyword evidence="1" id="KW-0812">Transmembrane</keyword>
<protein>
    <recommendedName>
        <fullName evidence="2">Inositolphosphotransferase Aur1/Ipt1 domain-containing protein</fullName>
    </recommendedName>
</protein>
<keyword evidence="1" id="KW-1133">Transmembrane helix</keyword>
<keyword evidence="1" id="KW-0472">Membrane</keyword>
<feature type="transmembrane region" description="Helical" evidence="1">
    <location>
        <begin position="133"/>
        <end position="154"/>
    </location>
</feature>
<proteinExistence type="predicted"/>
<keyword evidence="4" id="KW-1185">Reference proteome</keyword>
<evidence type="ECO:0000256" key="1">
    <source>
        <dbReference type="SAM" id="Phobius"/>
    </source>
</evidence>
<sequence>MIDYKSRTLLQPPEIASFFVCVVILSLFVALSIIWQQTVAWNEVVFRTGAALGVGGLGVLYRKLGRNEGIALALIGTGIFVGFTNSTILLNYLLLPVSQPIVDSHLIRFDAIFGYRWESFVATLAGCPEFGRALAWVYHTSVVQMFGMILILAFAQKHLQLYRFIVAGIIAGVMTVGIWFVFPSFGPAAYQIVPAEVSENINLVVTNDYGQEILRLAEEGNAVISFSHVLGLIAFPSFHTVMAALAVWFSRGLVIFYPLLVLNILMIPAILSHGGHHLIDVFGGILVVSIALAITRILLPDPQANQVIQTN</sequence>
<feature type="transmembrane region" description="Helical" evidence="1">
    <location>
        <begin position="277"/>
        <end position="299"/>
    </location>
</feature>
<evidence type="ECO:0000313" key="3">
    <source>
        <dbReference type="EMBL" id="CUK14092.1"/>
    </source>
</evidence>
<dbReference type="RefSeq" id="WP_058283376.1">
    <property type="nucleotide sequence ID" value="NZ_CYUD01000013.1"/>
</dbReference>
<gene>
    <name evidence="3" type="ORF">RUE5091_03731</name>
</gene>
<dbReference type="Pfam" id="PF14378">
    <property type="entry name" value="PAP2_3"/>
    <property type="match status" value="1"/>
</dbReference>
<dbReference type="OrthoDB" id="7584858at2"/>
<feature type="transmembrane region" description="Helical" evidence="1">
    <location>
        <begin position="15"/>
        <end position="38"/>
    </location>
</feature>
<feature type="domain" description="Inositolphosphotransferase Aur1/Ipt1" evidence="2">
    <location>
        <begin position="105"/>
        <end position="293"/>
    </location>
</feature>
<dbReference type="InterPro" id="IPR026841">
    <property type="entry name" value="Aur1/Ipt1"/>
</dbReference>
<dbReference type="STRING" id="1715692.RUE5091_03731"/>
<dbReference type="AlphaFoldDB" id="A0A0P1IHW5"/>
<feature type="transmembrane region" description="Helical" evidence="1">
    <location>
        <begin position="44"/>
        <end position="61"/>
    </location>
</feature>
<reference evidence="4" key="1">
    <citation type="submission" date="2015-09" db="EMBL/GenBank/DDBJ databases">
        <authorList>
            <person name="Rodrigo-Torres L."/>
            <person name="Arahal D.R."/>
        </authorList>
    </citation>
    <scope>NUCLEOTIDE SEQUENCE [LARGE SCALE GENOMIC DNA]</scope>
    <source>
        <strain evidence="4">CECT 5091</strain>
    </source>
</reference>
<dbReference type="EMBL" id="CYUD01000013">
    <property type="protein sequence ID" value="CUK14092.1"/>
    <property type="molecule type" value="Genomic_DNA"/>
</dbReference>
<name>A0A0P1IHW5_9RHOB</name>
<evidence type="ECO:0000313" key="4">
    <source>
        <dbReference type="Proteomes" id="UP000051260"/>
    </source>
</evidence>
<dbReference type="GO" id="GO:0016020">
    <property type="term" value="C:membrane"/>
    <property type="evidence" value="ECO:0007669"/>
    <property type="project" value="UniProtKB-SubCell"/>
</dbReference>
<feature type="transmembrane region" description="Helical" evidence="1">
    <location>
        <begin position="222"/>
        <end position="247"/>
    </location>
</feature>
<accession>A0A0P1IHW5</accession>
<organism evidence="3 4">
    <name type="scientific">Ruegeria denitrificans</name>
    <dbReference type="NCBI Taxonomy" id="1715692"/>
    <lineage>
        <taxon>Bacteria</taxon>
        <taxon>Pseudomonadati</taxon>
        <taxon>Pseudomonadota</taxon>
        <taxon>Alphaproteobacteria</taxon>
        <taxon>Rhodobacterales</taxon>
        <taxon>Roseobacteraceae</taxon>
        <taxon>Ruegeria</taxon>
    </lineage>
</organism>
<evidence type="ECO:0000259" key="2">
    <source>
        <dbReference type="Pfam" id="PF14378"/>
    </source>
</evidence>
<feature type="transmembrane region" description="Helical" evidence="1">
    <location>
        <begin position="161"/>
        <end position="182"/>
    </location>
</feature>